<protein>
    <recommendedName>
        <fullName evidence="3">Cupin</fullName>
    </recommendedName>
</protein>
<keyword evidence="2" id="KW-1185">Reference proteome</keyword>
<comment type="caution">
    <text evidence="1">The sequence shown here is derived from an EMBL/GenBank/DDBJ whole genome shotgun (WGS) entry which is preliminary data.</text>
</comment>
<proteinExistence type="predicted"/>
<name>A0A1L9QVA3_9CYAN</name>
<evidence type="ECO:0008006" key="3">
    <source>
        <dbReference type="Google" id="ProtNLM"/>
    </source>
</evidence>
<dbReference type="InterPro" id="IPR014710">
    <property type="entry name" value="RmlC-like_jellyroll"/>
</dbReference>
<dbReference type="Gene3D" id="2.60.120.10">
    <property type="entry name" value="Jelly Rolls"/>
    <property type="match status" value="1"/>
</dbReference>
<sequence length="102" mass="12077">MSERCLFRFGFIWIRQMSLLPGEATPWHYDLCHRITVVLQGHTLAIEYDDRMPTKNVTYKPVQIDWDKPSAHLHRAVNSSSEFYEELTIFFLDRPGLNPQPR</sequence>
<organism evidence="1 2">
    <name type="scientific">Roseofilum reptotaenium AO1-A</name>
    <dbReference type="NCBI Taxonomy" id="1925591"/>
    <lineage>
        <taxon>Bacteria</taxon>
        <taxon>Bacillati</taxon>
        <taxon>Cyanobacteriota</taxon>
        <taxon>Cyanophyceae</taxon>
        <taxon>Desertifilales</taxon>
        <taxon>Desertifilaceae</taxon>
        <taxon>Roseofilum</taxon>
    </lineage>
</organism>
<dbReference type="EMBL" id="MLAW01000006">
    <property type="protein sequence ID" value="OJJ26610.1"/>
    <property type="molecule type" value="Genomic_DNA"/>
</dbReference>
<dbReference type="STRING" id="1925591.BI308_05835"/>
<accession>A0A1L9QVA3</accession>
<evidence type="ECO:0000313" key="2">
    <source>
        <dbReference type="Proteomes" id="UP000183940"/>
    </source>
</evidence>
<dbReference type="Proteomes" id="UP000183940">
    <property type="component" value="Unassembled WGS sequence"/>
</dbReference>
<evidence type="ECO:0000313" key="1">
    <source>
        <dbReference type="EMBL" id="OJJ26610.1"/>
    </source>
</evidence>
<dbReference type="SUPFAM" id="SSF51182">
    <property type="entry name" value="RmlC-like cupins"/>
    <property type="match status" value="1"/>
</dbReference>
<reference evidence="1" key="1">
    <citation type="submission" date="2016-10" db="EMBL/GenBank/DDBJ databases">
        <title>CRISPR-Cas defence system in Roseofilum reptotaenium: evidence of a bacteriophage-cyanobacterium arms race in the coral black band disease.</title>
        <authorList>
            <person name="Buerger P."/>
            <person name="Wood-Charlson E.M."/>
            <person name="Weynberg K.D."/>
            <person name="Willis B."/>
            <person name="Van Oppen M.J."/>
        </authorList>
    </citation>
    <scope>NUCLEOTIDE SEQUENCE [LARGE SCALE GENOMIC DNA]</scope>
    <source>
        <strain evidence="1">AO1-A</strain>
    </source>
</reference>
<dbReference type="InterPro" id="IPR011051">
    <property type="entry name" value="RmlC_Cupin_sf"/>
</dbReference>
<gene>
    <name evidence="1" type="ORF">BI308_05835</name>
</gene>
<dbReference type="AlphaFoldDB" id="A0A1L9QVA3"/>